<protein>
    <recommendedName>
        <fullName evidence="15">Microsomal glutathione S-transferase 1</fullName>
        <ecNumber evidence="5">2.5.1.18</ecNumber>
    </recommendedName>
</protein>
<comment type="catalytic activity">
    <reaction evidence="16">
        <text>RX + glutathione = an S-substituted glutathione + a halide anion + H(+)</text>
        <dbReference type="Rhea" id="RHEA:16437"/>
        <dbReference type="ChEBI" id="CHEBI:15378"/>
        <dbReference type="ChEBI" id="CHEBI:16042"/>
        <dbReference type="ChEBI" id="CHEBI:17792"/>
        <dbReference type="ChEBI" id="CHEBI:57925"/>
        <dbReference type="ChEBI" id="CHEBI:90779"/>
        <dbReference type="EC" id="2.5.1.18"/>
    </reaction>
    <physiologicalReaction direction="left-to-right" evidence="16">
        <dbReference type="Rhea" id="RHEA:16438"/>
    </physiologicalReaction>
</comment>
<dbReference type="Proteomes" id="UP000837857">
    <property type="component" value="Chromosome 5"/>
</dbReference>
<dbReference type="PANTHER" id="PTHR10689">
    <property type="entry name" value="MICROSOMAL GLUTATHIONE S-TRANSFERASE 1"/>
    <property type="match status" value="1"/>
</dbReference>
<evidence type="ECO:0000256" key="17">
    <source>
        <dbReference type="SAM" id="Phobius"/>
    </source>
</evidence>
<feature type="transmembrane region" description="Helical" evidence="17">
    <location>
        <begin position="126"/>
        <end position="147"/>
    </location>
</feature>
<dbReference type="Pfam" id="PF01124">
    <property type="entry name" value="MAPEG"/>
    <property type="match status" value="1"/>
</dbReference>
<comment type="similarity">
    <text evidence="4">Belongs to the MAPEG family.</text>
</comment>
<keyword evidence="6" id="KW-0808">Transferase</keyword>
<evidence type="ECO:0000256" key="8">
    <source>
        <dbReference type="ARBA" id="ARBA00022787"/>
    </source>
</evidence>
<evidence type="ECO:0000256" key="1">
    <source>
        <dbReference type="ARBA" id="ARBA00003701"/>
    </source>
</evidence>
<dbReference type="InterPro" id="IPR023352">
    <property type="entry name" value="MAPEG-like_dom_sf"/>
</dbReference>
<dbReference type="EMBL" id="OW152817">
    <property type="protein sequence ID" value="CAH2068629.1"/>
    <property type="molecule type" value="Genomic_DNA"/>
</dbReference>
<proteinExistence type="inferred from homology"/>
<evidence type="ECO:0000256" key="2">
    <source>
        <dbReference type="ARBA" id="ARBA00004294"/>
    </source>
</evidence>
<evidence type="ECO:0000256" key="10">
    <source>
        <dbReference type="ARBA" id="ARBA00022989"/>
    </source>
</evidence>
<evidence type="ECO:0000256" key="9">
    <source>
        <dbReference type="ARBA" id="ARBA00022824"/>
    </source>
</evidence>
<evidence type="ECO:0000256" key="6">
    <source>
        <dbReference type="ARBA" id="ARBA00022679"/>
    </source>
</evidence>
<dbReference type="Gene3D" id="1.20.120.550">
    <property type="entry name" value="Membrane associated eicosanoid/glutathione metabolism-like domain"/>
    <property type="match status" value="1"/>
</dbReference>
<organism evidence="18 19">
    <name type="scientific">Iphiclides podalirius</name>
    <name type="common">scarce swallowtail</name>
    <dbReference type="NCBI Taxonomy" id="110791"/>
    <lineage>
        <taxon>Eukaryota</taxon>
        <taxon>Metazoa</taxon>
        <taxon>Ecdysozoa</taxon>
        <taxon>Arthropoda</taxon>
        <taxon>Hexapoda</taxon>
        <taxon>Insecta</taxon>
        <taxon>Pterygota</taxon>
        <taxon>Neoptera</taxon>
        <taxon>Endopterygota</taxon>
        <taxon>Lepidoptera</taxon>
        <taxon>Glossata</taxon>
        <taxon>Ditrysia</taxon>
        <taxon>Papilionoidea</taxon>
        <taxon>Papilionidae</taxon>
        <taxon>Papilioninae</taxon>
        <taxon>Iphiclides</taxon>
    </lineage>
</organism>
<comment type="function">
    <text evidence="1">Conjugation of reduced glutathione to a wide number of exogenous and endogenous hydrophobic electrophiles.</text>
</comment>
<keyword evidence="11" id="KW-0007">Acetylation</keyword>
<feature type="transmembrane region" description="Helical" evidence="17">
    <location>
        <begin position="14"/>
        <end position="34"/>
    </location>
</feature>
<evidence type="ECO:0000256" key="5">
    <source>
        <dbReference type="ARBA" id="ARBA00012452"/>
    </source>
</evidence>
<name>A0ABN8IW99_9NEOP</name>
<evidence type="ECO:0000256" key="11">
    <source>
        <dbReference type="ARBA" id="ARBA00022990"/>
    </source>
</evidence>
<dbReference type="InterPro" id="IPR001129">
    <property type="entry name" value="Membr-assoc_MAPEG"/>
</dbReference>
<dbReference type="SUPFAM" id="SSF161084">
    <property type="entry name" value="MAPEG domain-like"/>
    <property type="match status" value="1"/>
</dbReference>
<comment type="subunit">
    <text evidence="14">Homotrimer; The trimer binds only one molecule of glutathione.</text>
</comment>
<evidence type="ECO:0000256" key="14">
    <source>
        <dbReference type="ARBA" id="ARBA00038540"/>
    </source>
</evidence>
<evidence type="ECO:0000256" key="3">
    <source>
        <dbReference type="ARBA" id="ARBA00004477"/>
    </source>
</evidence>
<evidence type="ECO:0000313" key="19">
    <source>
        <dbReference type="Proteomes" id="UP000837857"/>
    </source>
</evidence>
<feature type="transmembrane region" description="Helical" evidence="17">
    <location>
        <begin position="76"/>
        <end position="96"/>
    </location>
</feature>
<sequence length="150" mass="16716">MASLTLSDPVVQSYIVYSAVLALKLLSVSTLTTLTRMAKGIFSNPEDATLFRGKVKYDDGTIERVRRAHLNDLENIPAFWLLGALYLTTGPVAAVATNLFRVYTVFRVIHTIVYAVVPLPQPSRAIAYAVPYLIKWYMGIQVVLYYITAV</sequence>
<gene>
    <name evidence="18" type="ORF">IPOD504_LOCUS14463</name>
</gene>
<keyword evidence="10 17" id="KW-1133">Transmembrane helix</keyword>
<keyword evidence="13 17" id="KW-0472">Membrane</keyword>
<keyword evidence="7 17" id="KW-0812">Transmembrane</keyword>
<evidence type="ECO:0000256" key="7">
    <source>
        <dbReference type="ARBA" id="ARBA00022692"/>
    </source>
</evidence>
<evidence type="ECO:0000313" key="18">
    <source>
        <dbReference type="EMBL" id="CAH2068629.1"/>
    </source>
</evidence>
<reference evidence="18" key="1">
    <citation type="submission" date="2022-03" db="EMBL/GenBank/DDBJ databases">
        <authorList>
            <person name="Martin H S."/>
        </authorList>
    </citation>
    <scope>NUCLEOTIDE SEQUENCE</scope>
</reference>
<evidence type="ECO:0000256" key="4">
    <source>
        <dbReference type="ARBA" id="ARBA00010459"/>
    </source>
</evidence>
<keyword evidence="12" id="KW-0496">Mitochondrion</keyword>
<keyword evidence="19" id="KW-1185">Reference proteome</keyword>
<keyword evidence="8" id="KW-1000">Mitochondrion outer membrane</keyword>
<accession>A0ABN8IW99</accession>
<evidence type="ECO:0000256" key="13">
    <source>
        <dbReference type="ARBA" id="ARBA00023136"/>
    </source>
</evidence>
<evidence type="ECO:0000256" key="16">
    <source>
        <dbReference type="ARBA" id="ARBA00049385"/>
    </source>
</evidence>
<dbReference type="InterPro" id="IPR040162">
    <property type="entry name" value="MGST1-like"/>
</dbReference>
<evidence type="ECO:0000256" key="12">
    <source>
        <dbReference type="ARBA" id="ARBA00023128"/>
    </source>
</evidence>
<dbReference type="PANTHER" id="PTHR10689:SF6">
    <property type="entry name" value="MICROSOMAL GLUTATHIONE S-TRANSFERASE 1"/>
    <property type="match status" value="1"/>
</dbReference>
<keyword evidence="9" id="KW-0256">Endoplasmic reticulum</keyword>
<feature type="non-terminal residue" evidence="18">
    <location>
        <position position="150"/>
    </location>
</feature>
<evidence type="ECO:0000256" key="15">
    <source>
        <dbReference type="ARBA" id="ARBA00039397"/>
    </source>
</evidence>
<comment type="subcellular location">
    <subcellularLocation>
        <location evidence="3">Endoplasmic reticulum membrane</location>
        <topology evidence="3">Multi-pass membrane protein</topology>
    </subcellularLocation>
    <subcellularLocation>
        <location evidence="2">Mitochondrion outer membrane</location>
    </subcellularLocation>
</comment>
<dbReference type="EC" id="2.5.1.18" evidence="5"/>